<dbReference type="AlphaFoldDB" id="A0A165L3T5"/>
<dbReference type="EMBL" id="KV429150">
    <property type="protein sequence ID" value="KZT63907.1"/>
    <property type="molecule type" value="Genomic_DNA"/>
</dbReference>
<accession>A0A165L3T5</accession>
<keyword evidence="2" id="KW-1185">Reference proteome</keyword>
<dbReference type="STRING" id="1314783.A0A165L3T5"/>
<evidence type="ECO:0000313" key="1">
    <source>
        <dbReference type="EMBL" id="KZT63907.1"/>
    </source>
</evidence>
<dbReference type="Proteomes" id="UP000076727">
    <property type="component" value="Unassembled WGS sequence"/>
</dbReference>
<sequence>MSSSASARSRLLASAQALCNAFASHASVDELLSHFSNTHSITAIEHGEPFLAPFIREFTGRNGPMSVPAYFSLLQKHIKYENMTFGDWVVDAEARKVSTRGTATFTWIEGPGEGQSWDEYFVYMLDFDDEGKVTDYQVWADSGAAYLAGRGELSAKQKEYEAS</sequence>
<gene>
    <name evidence="1" type="ORF">DAEQUDRAFT_770162</name>
</gene>
<dbReference type="Gene3D" id="3.10.450.50">
    <property type="match status" value="1"/>
</dbReference>
<protein>
    <recommendedName>
        <fullName evidence="3">SnoaL-like domain-containing protein</fullName>
    </recommendedName>
</protein>
<evidence type="ECO:0000313" key="2">
    <source>
        <dbReference type="Proteomes" id="UP000076727"/>
    </source>
</evidence>
<dbReference type="InterPro" id="IPR032710">
    <property type="entry name" value="NTF2-like_dom_sf"/>
</dbReference>
<name>A0A165L3T5_9APHY</name>
<dbReference type="OrthoDB" id="3352776at2759"/>
<reference evidence="1 2" key="1">
    <citation type="journal article" date="2016" name="Mol. Biol. Evol.">
        <title>Comparative Genomics of Early-Diverging Mushroom-Forming Fungi Provides Insights into the Origins of Lignocellulose Decay Capabilities.</title>
        <authorList>
            <person name="Nagy L.G."/>
            <person name="Riley R."/>
            <person name="Tritt A."/>
            <person name="Adam C."/>
            <person name="Daum C."/>
            <person name="Floudas D."/>
            <person name="Sun H."/>
            <person name="Yadav J.S."/>
            <person name="Pangilinan J."/>
            <person name="Larsson K.H."/>
            <person name="Matsuura K."/>
            <person name="Barry K."/>
            <person name="Labutti K."/>
            <person name="Kuo R."/>
            <person name="Ohm R.A."/>
            <person name="Bhattacharya S.S."/>
            <person name="Shirouzu T."/>
            <person name="Yoshinaga Y."/>
            <person name="Martin F.M."/>
            <person name="Grigoriev I.V."/>
            <person name="Hibbett D.S."/>
        </authorList>
    </citation>
    <scope>NUCLEOTIDE SEQUENCE [LARGE SCALE GENOMIC DNA]</scope>
    <source>
        <strain evidence="1 2">L-15889</strain>
    </source>
</reference>
<dbReference type="SUPFAM" id="SSF54427">
    <property type="entry name" value="NTF2-like"/>
    <property type="match status" value="1"/>
</dbReference>
<organism evidence="1 2">
    <name type="scientific">Daedalea quercina L-15889</name>
    <dbReference type="NCBI Taxonomy" id="1314783"/>
    <lineage>
        <taxon>Eukaryota</taxon>
        <taxon>Fungi</taxon>
        <taxon>Dikarya</taxon>
        <taxon>Basidiomycota</taxon>
        <taxon>Agaricomycotina</taxon>
        <taxon>Agaricomycetes</taxon>
        <taxon>Polyporales</taxon>
        <taxon>Fomitopsis</taxon>
    </lineage>
</organism>
<proteinExistence type="predicted"/>
<evidence type="ECO:0008006" key="3">
    <source>
        <dbReference type="Google" id="ProtNLM"/>
    </source>
</evidence>